<protein>
    <submittedName>
        <fullName evidence="2">Uncharacterized protein</fullName>
    </submittedName>
</protein>
<feature type="non-terminal residue" evidence="2">
    <location>
        <position position="1"/>
    </location>
</feature>
<dbReference type="AlphaFoldDB" id="A0A147BKC6"/>
<accession>A0A147BKC6</accession>
<dbReference type="PANTHER" id="PTHR31025:SF25">
    <property type="entry name" value="ZINC FINGER (C2H2)-60"/>
    <property type="match status" value="1"/>
</dbReference>
<evidence type="ECO:0000256" key="1">
    <source>
        <dbReference type="SAM" id="MobiDB-lite"/>
    </source>
</evidence>
<evidence type="ECO:0000313" key="2">
    <source>
        <dbReference type="EMBL" id="JAR91230.1"/>
    </source>
</evidence>
<dbReference type="EMBL" id="GEGO01004174">
    <property type="protein sequence ID" value="JAR91230.1"/>
    <property type="molecule type" value="Transcribed_RNA"/>
</dbReference>
<dbReference type="PANTHER" id="PTHR31025">
    <property type="entry name" value="SI:CH211-196P9.1-RELATED"/>
    <property type="match status" value="1"/>
</dbReference>
<reference evidence="2" key="1">
    <citation type="journal article" date="2018" name="PLoS Negl. Trop. Dis.">
        <title>Sialome diversity of ticks revealed by RNAseq of single tick salivary glands.</title>
        <authorList>
            <person name="Perner J."/>
            <person name="Kropackova S."/>
            <person name="Kopacek P."/>
            <person name="Ribeiro J.M."/>
        </authorList>
    </citation>
    <scope>NUCLEOTIDE SEQUENCE</scope>
    <source>
        <strain evidence="2">Siblings of single egg batch collected in Ceske Budejovice</strain>
        <tissue evidence="2">Salivary glands</tissue>
    </source>
</reference>
<feature type="region of interest" description="Disordered" evidence="1">
    <location>
        <begin position="186"/>
        <end position="238"/>
    </location>
</feature>
<feature type="compositionally biased region" description="Basic and acidic residues" evidence="1">
    <location>
        <begin position="189"/>
        <end position="198"/>
    </location>
</feature>
<sequence>IECLVVYGAHKVVVNVGGERKRPDLISSLAQKELFQGFDLNTSHILIYHAGFDTDVDMTEDVVLEHRARVKIRMDDAQFRVMDVVNQEEPGPSRAPLRDLSEYRFPQVPLDIKQSLAKHKKGLHLKSRNRIIQWLYHDLCQYTLYPDKLYAEAAKGLIRNFPVLEDTTGTKCDSWHVGLRFKAKRERKKLRDQERAAEEGEEEAPPRPKQQRVPRTPCPKRVTRPGTNVVLPADGEDRESVDGHVLEMQKELCKTRPNMAYVADAMARTFASRRLWVTTEHPTVAAVLSMYPAYQLGTILQQEFTAATGKSIQDSLTAALARSSLRILEAARGKRHLNEFFEDLDGRIALDDDGPSDEMLTKAALCALPSLVKERSVAFLRPNDPAELPTYPAVGYEGSSIYDATSLVVSVDELQIAEPTILAAVSTMTALYWALNMEFPPKAARTFQLLSHMIGVDSGLMASPLVLMAIGIIDG</sequence>
<name>A0A147BKC6_IXORI</name>
<proteinExistence type="predicted"/>
<organism evidence="2">
    <name type="scientific">Ixodes ricinus</name>
    <name type="common">Common tick</name>
    <name type="synonym">Acarus ricinus</name>
    <dbReference type="NCBI Taxonomy" id="34613"/>
    <lineage>
        <taxon>Eukaryota</taxon>
        <taxon>Metazoa</taxon>
        <taxon>Ecdysozoa</taxon>
        <taxon>Arthropoda</taxon>
        <taxon>Chelicerata</taxon>
        <taxon>Arachnida</taxon>
        <taxon>Acari</taxon>
        <taxon>Parasitiformes</taxon>
        <taxon>Ixodida</taxon>
        <taxon>Ixodoidea</taxon>
        <taxon>Ixodidae</taxon>
        <taxon>Ixodinae</taxon>
        <taxon>Ixodes</taxon>
    </lineage>
</organism>